<dbReference type="Gene3D" id="1.10.238.10">
    <property type="entry name" value="EF-hand"/>
    <property type="match status" value="1"/>
</dbReference>
<keyword evidence="9" id="KW-1185">Reference proteome</keyword>
<dbReference type="eggNOG" id="KOG0044">
    <property type="taxonomic scope" value="Eukaryota"/>
</dbReference>
<dbReference type="GeneID" id="5890304"/>
<evidence type="ECO:0000256" key="3">
    <source>
        <dbReference type="ARBA" id="ARBA00022723"/>
    </source>
</evidence>
<accession>A9UX96</accession>
<dbReference type="PANTHER" id="PTHR23055:SF178">
    <property type="entry name" value="NEUROCALCIN HOMOLOG"/>
    <property type="match status" value="1"/>
</dbReference>
<dbReference type="CDD" id="cd00051">
    <property type="entry name" value="EFh"/>
    <property type="match status" value="2"/>
</dbReference>
<evidence type="ECO:0000259" key="7">
    <source>
        <dbReference type="PROSITE" id="PS50222"/>
    </source>
</evidence>
<feature type="domain" description="EF-hand" evidence="7">
    <location>
        <begin position="60"/>
        <end position="95"/>
    </location>
</feature>
<evidence type="ECO:0000256" key="2">
    <source>
        <dbReference type="ARBA" id="ARBA00022707"/>
    </source>
</evidence>
<name>A9UX96_MONBE</name>
<dbReference type="PROSITE" id="PS50222">
    <property type="entry name" value="EF_HAND_2"/>
    <property type="match status" value="3"/>
</dbReference>
<protein>
    <recommendedName>
        <fullName evidence="7">EF-hand domain-containing protein</fullName>
    </recommendedName>
</protein>
<dbReference type="KEGG" id="mbr:MONBRDRAFT_35117"/>
<keyword evidence="2" id="KW-0519">Myristate</keyword>
<reference evidence="8 9" key="1">
    <citation type="journal article" date="2008" name="Nature">
        <title>The genome of the choanoflagellate Monosiga brevicollis and the origin of metazoans.</title>
        <authorList>
            <consortium name="JGI Sequencing"/>
            <person name="King N."/>
            <person name="Westbrook M.J."/>
            <person name="Young S.L."/>
            <person name="Kuo A."/>
            <person name="Abedin M."/>
            <person name="Chapman J."/>
            <person name="Fairclough S."/>
            <person name="Hellsten U."/>
            <person name="Isogai Y."/>
            <person name="Letunic I."/>
            <person name="Marr M."/>
            <person name="Pincus D."/>
            <person name="Putnam N."/>
            <person name="Rokas A."/>
            <person name="Wright K.J."/>
            <person name="Zuzow R."/>
            <person name="Dirks W."/>
            <person name="Good M."/>
            <person name="Goodstein D."/>
            <person name="Lemons D."/>
            <person name="Li W."/>
            <person name="Lyons J.B."/>
            <person name="Morris A."/>
            <person name="Nichols S."/>
            <person name="Richter D.J."/>
            <person name="Salamov A."/>
            <person name="Bork P."/>
            <person name="Lim W.A."/>
            <person name="Manning G."/>
            <person name="Miller W.T."/>
            <person name="McGinnis W."/>
            <person name="Shapiro H."/>
            <person name="Tjian R."/>
            <person name="Grigoriev I.V."/>
            <person name="Rokhsar D."/>
        </authorList>
    </citation>
    <scope>NUCLEOTIDE SEQUENCE [LARGE SCALE GENOMIC DNA]</scope>
    <source>
        <strain evidence="9">MX1 / ATCC 50154</strain>
    </source>
</reference>
<dbReference type="FunFam" id="1.10.238.10:FF:000009">
    <property type="entry name" value="Visinin-like protein 1"/>
    <property type="match status" value="1"/>
</dbReference>
<dbReference type="PRINTS" id="PR00450">
    <property type="entry name" value="RECOVERIN"/>
</dbReference>
<gene>
    <name evidence="8" type="ORF">MONBRDRAFT_35117</name>
</gene>
<evidence type="ECO:0000256" key="6">
    <source>
        <dbReference type="ARBA" id="ARBA00023288"/>
    </source>
</evidence>
<keyword evidence="5" id="KW-0106">Calcium</keyword>
<evidence type="ECO:0000313" key="9">
    <source>
        <dbReference type="Proteomes" id="UP000001357"/>
    </source>
</evidence>
<evidence type="ECO:0000256" key="5">
    <source>
        <dbReference type="ARBA" id="ARBA00022837"/>
    </source>
</evidence>
<keyword evidence="4" id="KW-0677">Repeat</keyword>
<proteinExistence type="inferred from homology"/>
<dbReference type="PANTHER" id="PTHR23055">
    <property type="entry name" value="CALCIUM BINDING PROTEINS"/>
    <property type="match status" value="1"/>
</dbReference>
<dbReference type="AlphaFoldDB" id="A9UX96"/>
<keyword evidence="6" id="KW-0449">Lipoprotein</keyword>
<feature type="domain" description="EF-hand" evidence="7">
    <location>
        <begin position="144"/>
        <end position="179"/>
    </location>
</feature>
<dbReference type="SUPFAM" id="SSF47473">
    <property type="entry name" value="EF-hand"/>
    <property type="match status" value="1"/>
</dbReference>
<dbReference type="InterPro" id="IPR002048">
    <property type="entry name" value="EF_hand_dom"/>
</dbReference>
<dbReference type="RefSeq" id="XP_001744948.1">
    <property type="nucleotide sequence ID" value="XM_001744896.1"/>
</dbReference>
<dbReference type="SMART" id="SM00054">
    <property type="entry name" value="EFh"/>
    <property type="match status" value="4"/>
</dbReference>
<comment type="similarity">
    <text evidence="1">Belongs to the recoverin family.</text>
</comment>
<dbReference type="Pfam" id="PF13833">
    <property type="entry name" value="EF-hand_8"/>
    <property type="match status" value="1"/>
</dbReference>
<dbReference type="InParanoid" id="A9UX96"/>
<dbReference type="GO" id="GO:0005509">
    <property type="term" value="F:calcium ion binding"/>
    <property type="evidence" value="ECO:0000318"/>
    <property type="project" value="GO_Central"/>
</dbReference>
<evidence type="ECO:0000256" key="4">
    <source>
        <dbReference type="ARBA" id="ARBA00022737"/>
    </source>
</evidence>
<dbReference type="PROSITE" id="PS00018">
    <property type="entry name" value="EF_HAND_1"/>
    <property type="match status" value="3"/>
</dbReference>
<dbReference type="InterPro" id="IPR028846">
    <property type="entry name" value="Recoverin"/>
</dbReference>
<evidence type="ECO:0000256" key="1">
    <source>
        <dbReference type="ARBA" id="ARBA00006049"/>
    </source>
</evidence>
<dbReference type="InterPro" id="IPR018247">
    <property type="entry name" value="EF_Hand_1_Ca_BS"/>
</dbReference>
<dbReference type="Proteomes" id="UP000001357">
    <property type="component" value="Unassembled WGS sequence"/>
</dbReference>
<dbReference type="FunCoup" id="A9UX96">
    <property type="interactions" value="835"/>
</dbReference>
<organism evidence="8 9">
    <name type="scientific">Monosiga brevicollis</name>
    <name type="common">Choanoflagellate</name>
    <dbReference type="NCBI Taxonomy" id="81824"/>
    <lineage>
        <taxon>Eukaryota</taxon>
        <taxon>Choanoflagellata</taxon>
        <taxon>Craspedida</taxon>
        <taxon>Salpingoecidae</taxon>
        <taxon>Monosiga</taxon>
    </lineage>
</organism>
<keyword evidence="3" id="KW-0479">Metal-binding</keyword>
<dbReference type="STRING" id="81824.A9UX96"/>
<evidence type="ECO:0000313" key="8">
    <source>
        <dbReference type="EMBL" id="EDQ90181.1"/>
    </source>
</evidence>
<feature type="domain" description="EF-hand" evidence="7">
    <location>
        <begin position="96"/>
        <end position="131"/>
    </location>
</feature>
<dbReference type="GO" id="GO:0009966">
    <property type="term" value="P:regulation of signal transduction"/>
    <property type="evidence" value="ECO:0000318"/>
    <property type="project" value="GO_Central"/>
</dbReference>
<sequence length="202" mass="23200">MGHAPSKLKPEQIDALAKETKFTTEEIQQWFKAFRKDCPSGELSRKEFCRIYSQFFPAGNPEEFAEYVFRTFDKDANGKVNFREFMCAISVTSRGTVEQKLDWAFHLYDQNNDGFITREEMIAIVRSIYTMVADKSQLPEDVNTPEKRVEKIFSVMDTNHDDRLTREEFHAGAKKDPSIMGALSMCASNVSLFVPVHVQPLP</sequence>
<dbReference type="Pfam" id="PF13499">
    <property type="entry name" value="EF-hand_7"/>
    <property type="match status" value="1"/>
</dbReference>
<dbReference type="InterPro" id="IPR011992">
    <property type="entry name" value="EF-hand-dom_pair"/>
</dbReference>
<dbReference type="OMA" id="EYVFNVF"/>
<dbReference type="EMBL" id="CH991548">
    <property type="protein sequence ID" value="EDQ90181.1"/>
    <property type="molecule type" value="Genomic_DNA"/>
</dbReference>